<feature type="transmembrane region" description="Helical" evidence="1">
    <location>
        <begin position="130"/>
        <end position="152"/>
    </location>
</feature>
<feature type="transmembrane region" description="Helical" evidence="1">
    <location>
        <begin position="97"/>
        <end position="118"/>
    </location>
</feature>
<keyword evidence="1" id="KW-0472">Membrane</keyword>
<evidence type="ECO:0000313" key="2">
    <source>
        <dbReference type="EMBL" id="PWG66041.1"/>
    </source>
</evidence>
<reference evidence="2 3" key="1">
    <citation type="journal article" date="2018" name="Int. J. Syst. Evol. Microbiol.">
        <title>Bifidobacterium callitrichidarum sp. nov. from the faeces of the emperor tamarin (Saguinus imperator).</title>
        <authorList>
            <person name="Modesto M."/>
            <person name="Michelini S."/>
            <person name="Sansosti M.C."/>
            <person name="De Filippo C."/>
            <person name="Cavalieri D."/>
            <person name="Qvirist L."/>
            <person name="Andlid T."/>
            <person name="Spiezio C."/>
            <person name="Sandri C."/>
            <person name="Pascarelli S."/>
            <person name="Sgorbati B."/>
            <person name="Mattarelli P."/>
        </authorList>
    </citation>
    <scope>NUCLEOTIDE SEQUENCE [LARGE SCALE GENOMIC DNA]</scope>
    <source>
        <strain evidence="2 3">TRI 5</strain>
    </source>
</reference>
<keyword evidence="1" id="KW-0812">Transmembrane</keyword>
<evidence type="ECO:0000313" key="3">
    <source>
        <dbReference type="Proteomes" id="UP000245876"/>
    </source>
</evidence>
<name>A0A2U2NA71_9BIFI</name>
<protein>
    <recommendedName>
        <fullName evidence="4">Pilus assembly protein</fullName>
    </recommendedName>
</protein>
<keyword evidence="3" id="KW-1185">Reference proteome</keyword>
<sequence length="157" mass="16467">MKGGGTLLESFEEQYGRRFAVPRLTATRLTALFETRRLPDESPAQIRHAALGVAAAATLSDELGCQAAPCLEAVLSAYRQLRLTQHLTAQAFAVPKATIGLLSVLPAATVALGELMGAKSLAFLLGSSRGLVCLALGGCCYVAGLAWVHALMKEDLA</sequence>
<proteinExistence type="predicted"/>
<gene>
    <name evidence="2" type="ORF">DF196_05945</name>
</gene>
<dbReference type="OrthoDB" id="3239585at2"/>
<comment type="caution">
    <text evidence="2">The sequence shown here is derived from an EMBL/GenBank/DDBJ whole genome shotgun (WGS) entry which is preliminary data.</text>
</comment>
<dbReference type="AlphaFoldDB" id="A0A2U2NA71"/>
<organism evidence="2 3">
    <name type="scientific">Bifidobacterium callitrichidarum</name>
    <dbReference type="NCBI Taxonomy" id="2052941"/>
    <lineage>
        <taxon>Bacteria</taxon>
        <taxon>Bacillati</taxon>
        <taxon>Actinomycetota</taxon>
        <taxon>Actinomycetes</taxon>
        <taxon>Bifidobacteriales</taxon>
        <taxon>Bifidobacteriaceae</taxon>
        <taxon>Bifidobacterium</taxon>
    </lineage>
</organism>
<keyword evidence="1" id="KW-1133">Transmembrane helix</keyword>
<accession>A0A2U2NA71</accession>
<dbReference type="EMBL" id="QFFM01000010">
    <property type="protein sequence ID" value="PWG66041.1"/>
    <property type="molecule type" value="Genomic_DNA"/>
</dbReference>
<evidence type="ECO:0008006" key="4">
    <source>
        <dbReference type="Google" id="ProtNLM"/>
    </source>
</evidence>
<dbReference type="Proteomes" id="UP000245876">
    <property type="component" value="Unassembled WGS sequence"/>
</dbReference>
<evidence type="ECO:0000256" key="1">
    <source>
        <dbReference type="SAM" id="Phobius"/>
    </source>
</evidence>